<accession>A0AAV3Y2U0</accession>
<keyword evidence="2" id="KW-1185">Reference proteome</keyword>
<dbReference type="AlphaFoldDB" id="A0AAV3Y2U0"/>
<name>A0AAV3Y2U0_9GAST</name>
<proteinExistence type="predicted"/>
<evidence type="ECO:0000313" key="1">
    <source>
        <dbReference type="EMBL" id="GFN76386.1"/>
    </source>
</evidence>
<dbReference type="EMBL" id="BLXT01000383">
    <property type="protein sequence ID" value="GFN76386.1"/>
    <property type="molecule type" value="Genomic_DNA"/>
</dbReference>
<reference evidence="1 2" key="1">
    <citation type="journal article" date="2021" name="Elife">
        <title>Chloroplast acquisition without the gene transfer in kleptoplastic sea slugs, Plakobranchus ocellatus.</title>
        <authorList>
            <person name="Maeda T."/>
            <person name="Takahashi S."/>
            <person name="Yoshida T."/>
            <person name="Shimamura S."/>
            <person name="Takaki Y."/>
            <person name="Nagai Y."/>
            <person name="Toyoda A."/>
            <person name="Suzuki Y."/>
            <person name="Arimoto A."/>
            <person name="Ishii H."/>
            <person name="Satoh N."/>
            <person name="Nishiyama T."/>
            <person name="Hasebe M."/>
            <person name="Maruyama T."/>
            <person name="Minagawa J."/>
            <person name="Obokata J."/>
            <person name="Shigenobu S."/>
        </authorList>
    </citation>
    <scope>NUCLEOTIDE SEQUENCE [LARGE SCALE GENOMIC DNA]</scope>
</reference>
<dbReference type="Proteomes" id="UP000735302">
    <property type="component" value="Unassembled WGS sequence"/>
</dbReference>
<comment type="caution">
    <text evidence="1">The sequence shown here is derived from an EMBL/GenBank/DDBJ whole genome shotgun (WGS) entry which is preliminary data.</text>
</comment>
<protein>
    <submittedName>
        <fullName evidence="1">Uncharacterized protein</fullName>
    </submittedName>
</protein>
<evidence type="ECO:0000313" key="2">
    <source>
        <dbReference type="Proteomes" id="UP000735302"/>
    </source>
</evidence>
<sequence length="120" mass="13847">MQLERRRCNITLQPAASLVTHDILKERLHDTRDPKGCGRTKVDNLYAGEEDLRGKLNWCGHVAIVDAQKITIIFRSAVQGERKCGKRRIRWRPCYGRTHRDISPTIIKCDKLFIASTITF</sequence>
<gene>
    <name evidence="1" type="ORF">PoB_000289200</name>
</gene>
<organism evidence="1 2">
    <name type="scientific">Plakobranchus ocellatus</name>
    <dbReference type="NCBI Taxonomy" id="259542"/>
    <lineage>
        <taxon>Eukaryota</taxon>
        <taxon>Metazoa</taxon>
        <taxon>Spiralia</taxon>
        <taxon>Lophotrochozoa</taxon>
        <taxon>Mollusca</taxon>
        <taxon>Gastropoda</taxon>
        <taxon>Heterobranchia</taxon>
        <taxon>Euthyneura</taxon>
        <taxon>Panpulmonata</taxon>
        <taxon>Sacoglossa</taxon>
        <taxon>Placobranchoidea</taxon>
        <taxon>Plakobranchidae</taxon>
        <taxon>Plakobranchus</taxon>
    </lineage>
</organism>